<evidence type="ECO:0000256" key="1">
    <source>
        <dbReference type="PROSITE-ProRule" id="PRU00023"/>
    </source>
</evidence>
<dbReference type="Pfam" id="PF00612">
    <property type="entry name" value="IQ"/>
    <property type="match status" value="2"/>
</dbReference>
<keyword evidence="1" id="KW-0040">ANK repeat</keyword>
<dbReference type="InterPro" id="IPR000048">
    <property type="entry name" value="IQ_motif_EF-hand-BS"/>
</dbReference>
<proteinExistence type="predicted"/>
<accession>A0AAD7UIB6</accession>
<feature type="compositionally biased region" description="Basic and acidic residues" evidence="2">
    <location>
        <begin position="10"/>
        <end position="20"/>
    </location>
</feature>
<dbReference type="PROSITE" id="PS50096">
    <property type="entry name" value="IQ"/>
    <property type="match status" value="1"/>
</dbReference>
<dbReference type="Proteomes" id="UP001230188">
    <property type="component" value="Unassembled WGS sequence"/>
</dbReference>
<sequence>MRRRRKPLRRWQEQTQHHDEKALAAAALSPRAFRTYLSDPNASVATQQRFVVLNDSSHHRIHRAHGGKRHNLQRWGRVLLDAIYEDDAELLEDALAMPLARSDARICGGLRGAPFSFGGEAVVSVDQIASQRAQLVAGARDMANATRRFYSEREWANIEQHLGAIADFYPPGVARFQHLELGDTALLVAVRHGSLGAAGRLLEFGCDPLARNERGESVAALLRARYDAYAAGQVLTRNVAGDRVAKKHRQNRQRERRAAIHGFAAAVRRRLEDYDEAVIEPVAHDRWRASVEGGQLPPASLLILDQRPRARTDLAVLRQIEKDTVQLGEPRQQALSVRALFVRKPTTTTTTANALLTIGGDCYGTNSRSLAKLTSEALTALEEEGEKKDGLDPDHRTPRSSLSSLSEGFYDNVDLEQWLADLDHAALLVQSAWRSYWTRASIVRAVHTAAASQLQARARGFLHRRHSRHSRRR</sequence>
<protein>
    <submittedName>
        <fullName evidence="3">Uncharacterized protein</fullName>
    </submittedName>
</protein>
<dbReference type="EMBL" id="JAQMWT010000246">
    <property type="protein sequence ID" value="KAJ8606828.1"/>
    <property type="molecule type" value="Genomic_DNA"/>
</dbReference>
<gene>
    <name evidence="3" type="ORF">CTAYLR_009172</name>
</gene>
<evidence type="ECO:0000256" key="2">
    <source>
        <dbReference type="SAM" id="MobiDB-lite"/>
    </source>
</evidence>
<dbReference type="InterPro" id="IPR002110">
    <property type="entry name" value="Ankyrin_rpt"/>
</dbReference>
<feature type="repeat" description="ANK" evidence="1">
    <location>
        <begin position="181"/>
        <end position="213"/>
    </location>
</feature>
<dbReference type="Gene3D" id="1.25.40.20">
    <property type="entry name" value="Ankyrin repeat-containing domain"/>
    <property type="match status" value="1"/>
</dbReference>
<feature type="compositionally biased region" description="Basic and acidic residues" evidence="2">
    <location>
        <begin position="385"/>
        <end position="397"/>
    </location>
</feature>
<organism evidence="3 4">
    <name type="scientific">Chrysophaeum taylorii</name>
    <dbReference type="NCBI Taxonomy" id="2483200"/>
    <lineage>
        <taxon>Eukaryota</taxon>
        <taxon>Sar</taxon>
        <taxon>Stramenopiles</taxon>
        <taxon>Ochrophyta</taxon>
        <taxon>Pelagophyceae</taxon>
        <taxon>Pelagomonadales</taxon>
        <taxon>Pelagomonadaceae</taxon>
        <taxon>Chrysophaeum</taxon>
    </lineage>
</organism>
<evidence type="ECO:0000313" key="3">
    <source>
        <dbReference type="EMBL" id="KAJ8606828.1"/>
    </source>
</evidence>
<dbReference type="PROSITE" id="PS50088">
    <property type="entry name" value="ANK_REPEAT"/>
    <property type="match status" value="1"/>
</dbReference>
<reference evidence="3" key="1">
    <citation type="submission" date="2023-01" db="EMBL/GenBank/DDBJ databases">
        <title>Metagenome sequencing of chrysophaentin producing Chrysophaeum taylorii.</title>
        <authorList>
            <person name="Davison J."/>
            <person name="Bewley C."/>
        </authorList>
    </citation>
    <scope>NUCLEOTIDE SEQUENCE</scope>
    <source>
        <strain evidence="3">NIES-1699</strain>
    </source>
</reference>
<comment type="caution">
    <text evidence="3">The sequence shown here is derived from an EMBL/GenBank/DDBJ whole genome shotgun (WGS) entry which is preliminary data.</text>
</comment>
<dbReference type="AlphaFoldDB" id="A0AAD7UIB6"/>
<evidence type="ECO:0000313" key="4">
    <source>
        <dbReference type="Proteomes" id="UP001230188"/>
    </source>
</evidence>
<feature type="region of interest" description="Disordered" evidence="2">
    <location>
        <begin position="383"/>
        <end position="404"/>
    </location>
</feature>
<feature type="region of interest" description="Disordered" evidence="2">
    <location>
        <begin position="1"/>
        <end position="20"/>
    </location>
</feature>
<name>A0AAD7UIB6_9STRA</name>
<dbReference type="InterPro" id="IPR036770">
    <property type="entry name" value="Ankyrin_rpt-contain_sf"/>
</dbReference>
<keyword evidence="4" id="KW-1185">Reference proteome</keyword>